<protein>
    <recommendedName>
        <fullName evidence="3">Phosphoribosylpyrophosphate synthetase</fullName>
    </recommendedName>
</protein>
<reference evidence="2" key="1">
    <citation type="journal article" date="2019" name="Int. J. Syst. Evol. Microbiol.">
        <title>The Global Catalogue of Microorganisms (GCM) 10K type strain sequencing project: providing services to taxonomists for standard genome sequencing and annotation.</title>
        <authorList>
            <consortium name="The Broad Institute Genomics Platform"/>
            <consortium name="The Broad Institute Genome Sequencing Center for Infectious Disease"/>
            <person name="Wu L."/>
            <person name="Ma J."/>
        </authorList>
    </citation>
    <scope>NUCLEOTIDE SEQUENCE [LARGE SCALE GENOMIC DNA]</scope>
    <source>
        <strain evidence="2">JCM 17386</strain>
    </source>
</reference>
<organism evidence="1 2">
    <name type="scientific">Flavobacterium chungbukense</name>
    <dbReference type="NCBI Taxonomy" id="877464"/>
    <lineage>
        <taxon>Bacteria</taxon>
        <taxon>Pseudomonadati</taxon>
        <taxon>Bacteroidota</taxon>
        <taxon>Flavobacteriia</taxon>
        <taxon>Flavobacteriales</taxon>
        <taxon>Flavobacteriaceae</taxon>
        <taxon>Flavobacterium</taxon>
    </lineage>
</organism>
<evidence type="ECO:0000313" key="1">
    <source>
        <dbReference type="EMBL" id="GAA4122822.1"/>
    </source>
</evidence>
<accession>A0ABP7XNY4</accession>
<gene>
    <name evidence="1" type="ORF">GCM10022250_05850</name>
</gene>
<evidence type="ECO:0000313" key="2">
    <source>
        <dbReference type="Proteomes" id="UP001501333"/>
    </source>
</evidence>
<keyword evidence="2" id="KW-1185">Reference proteome</keyword>
<dbReference type="EMBL" id="BAABAO010000003">
    <property type="protein sequence ID" value="GAA4122822.1"/>
    <property type="molecule type" value="Genomic_DNA"/>
</dbReference>
<evidence type="ECO:0008006" key="3">
    <source>
        <dbReference type="Google" id="ProtNLM"/>
    </source>
</evidence>
<name>A0ABP7XNY4_9FLAO</name>
<dbReference type="Proteomes" id="UP001501333">
    <property type="component" value="Unassembled WGS sequence"/>
</dbReference>
<proteinExistence type="predicted"/>
<comment type="caution">
    <text evidence="1">The sequence shown here is derived from an EMBL/GenBank/DDBJ whole genome shotgun (WGS) entry which is preliminary data.</text>
</comment>
<sequence length="122" mass="14084">MNKGLKTKTMKREDSKHEIDNIKRYQQEGYNVSYLFENNLLINAETKTEYKPEDIFIVAHHRYEGMSDPDDMSILYVIETKDGAKGTHLLGYGPTADLDEAEFFKDIPKANYSKNADIDELT</sequence>